<evidence type="ECO:0000256" key="1">
    <source>
        <dbReference type="SAM" id="Phobius"/>
    </source>
</evidence>
<accession>A0A7W7Y796</accession>
<dbReference type="EMBL" id="JACHIG010000001">
    <property type="protein sequence ID" value="MBB5030938.1"/>
    <property type="molecule type" value="Genomic_DNA"/>
</dbReference>
<keyword evidence="1" id="KW-0812">Transmembrane</keyword>
<dbReference type="Proteomes" id="UP000590740">
    <property type="component" value="Unassembled WGS sequence"/>
</dbReference>
<gene>
    <name evidence="2" type="ORF">HNQ65_000492</name>
</gene>
<evidence type="ECO:0000313" key="3">
    <source>
        <dbReference type="Proteomes" id="UP000590740"/>
    </source>
</evidence>
<keyword evidence="3" id="KW-1185">Reference proteome</keyword>
<dbReference type="RefSeq" id="WP_184337888.1">
    <property type="nucleotide sequence ID" value="NZ_JACHIG010000001.1"/>
</dbReference>
<feature type="transmembrane region" description="Helical" evidence="1">
    <location>
        <begin position="29"/>
        <end position="54"/>
    </location>
</feature>
<keyword evidence="1" id="KW-0472">Membrane</keyword>
<dbReference type="AlphaFoldDB" id="A0A7W7Y796"/>
<protein>
    <submittedName>
        <fullName evidence="2">Uncharacterized protein</fullName>
    </submittedName>
</protein>
<sequence length="264" mass="30135">MQIRFLSDGNEYRSYGGGSFSKKKDSGGIFWWTILITLLMGFATFCWFFSIMVFAHPEKPFNYRVLSRFDKLDPLRKFTNYTVPQGKFLPARDLLAEFYSFNREQLAVKNDLLKRSYIRNYKQEQPLYVKGSFQVINARPLTASDVITDGWVVRARSADIEDVDIEIVLPGNKDKADPYQAGDTLVLDQKSTFAAALHVQKFDQERVCITLMPLAYQGFVTKDGKQFKMTPPAKLNMDAYWPLTRDPGASVLESSSDKVVSKQG</sequence>
<evidence type="ECO:0000313" key="2">
    <source>
        <dbReference type="EMBL" id="MBB5030938.1"/>
    </source>
</evidence>
<keyword evidence="1" id="KW-1133">Transmembrane helix</keyword>
<organism evidence="2 3">
    <name type="scientific">Prosthecobacter vanneervenii</name>
    <dbReference type="NCBI Taxonomy" id="48466"/>
    <lineage>
        <taxon>Bacteria</taxon>
        <taxon>Pseudomonadati</taxon>
        <taxon>Verrucomicrobiota</taxon>
        <taxon>Verrucomicrobiia</taxon>
        <taxon>Verrucomicrobiales</taxon>
        <taxon>Verrucomicrobiaceae</taxon>
        <taxon>Prosthecobacter</taxon>
    </lineage>
</organism>
<comment type="caution">
    <text evidence="2">The sequence shown here is derived from an EMBL/GenBank/DDBJ whole genome shotgun (WGS) entry which is preliminary data.</text>
</comment>
<reference evidence="2 3" key="1">
    <citation type="submission" date="2020-08" db="EMBL/GenBank/DDBJ databases">
        <title>Genomic Encyclopedia of Type Strains, Phase IV (KMG-IV): sequencing the most valuable type-strain genomes for metagenomic binning, comparative biology and taxonomic classification.</title>
        <authorList>
            <person name="Goeker M."/>
        </authorList>
    </citation>
    <scope>NUCLEOTIDE SEQUENCE [LARGE SCALE GENOMIC DNA]</scope>
    <source>
        <strain evidence="2 3">DSM 12252</strain>
    </source>
</reference>
<proteinExistence type="predicted"/>
<name>A0A7W7Y796_9BACT</name>